<dbReference type="RefSeq" id="WP_181885873.1">
    <property type="nucleotide sequence ID" value="NZ_CP059472.1"/>
</dbReference>
<evidence type="ECO:0000313" key="4">
    <source>
        <dbReference type="Proteomes" id="UP000515349"/>
    </source>
</evidence>
<dbReference type="EMBL" id="CP059472">
    <property type="protein sequence ID" value="QMS98843.1"/>
    <property type="molecule type" value="Genomic_DNA"/>
</dbReference>
<dbReference type="KEGG" id="cbau:H1R16_02185"/>
<keyword evidence="5" id="KW-1185">Reference proteome</keyword>
<evidence type="ECO:0000313" key="3">
    <source>
        <dbReference type="EMBL" id="QMS98843.1"/>
    </source>
</evidence>
<organism evidence="3 4">
    <name type="scientific">Marnyiella aurantia</name>
    <dbReference type="NCBI Taxonomy" id="2758037"/>
    <lineage>
        <taxon>Bacteria</taxon>
        <taxon>Pseudomonadati</taxon>
        <taxon>Bacteroidota</taxon>
        <taxon>Flavobacteriia</taxon>
        <taxon>Flavobacteriales</taxon>
        <taxon>Weeksellaceae</taxon>
        <taxon>Marnyiella</taxon>
    </lineage>
</organism>
<sequence length="183" mass="20704">MTTFKIFTESEKYVWTRKRILFGISLLSFGVLAIKVYILNDDRFFNDKTAQVFGLISVGAMGLGLINSFFPEQLKGKLEGKLIFDLYNIVINDQSYNLSEINSIQISTGASKGQLISSGISVFSDRFSNGINNELIVTLNSGKTIRCNFLIEDERKIFQLTDVLKNYVDEGKLSNENFVEINR</sequence>
<name>A0A7D7QFH4_9FLAO</name>
<evidence type="ECO:0000313" key="5">
    <source>
        <dbReference type="Proteomes" id="UP000539710"/>
    </source>
</evidence>
<dbReference type="Proteomes" id="UP000515349">
    <property type="component" value="Chromosome"/>
</dbReference>
<reference evidence="2" key="4">
    <citation type="submission" date="2020-07" db="EMBL/GenBank/DDBJ databases">
        <authorList>
            <person name="Yang C."/>
        </authorList>
    </citation>
    <scope>NUCLEOTIDE SEQUENCE</scope>
    <source>
        <strain evidence="2">Cx-624</strain>
    </source>
</reference>
<gene>
    <name evidence="3" type="ORF">H1R16_02185</name>
    <name evidence="2" type="ORF">H2507_01085</name>
</gene>
<feature type="transmembrane region" description="Helical" evidence="1">
    <location>
        <begin position="50"/>
        <end position="70"/>
    </location>
</feature>
<evidence type="ECO:0000313" key="2">
    <source>
        <dbReference type="EMBL" id="MBA5245753.1"/>
    </source>
</evidence>
<keyword evidence="1" id="KW-0812">Transmembrane</keyword>
<reference evidence="3" key="1">
    <citation type="submission" date="2020-07" db="EMBL/GenBank/DDBJ databases">
        <title>Chryseobacterium sp. CX-624.</title>
        <authorList>
            <person name="Yang C."/>
        </authorList>
    </citation>
    <scope>NUCLEOTIDE SEQUENCE</scope>
    <source>
        <strain evidence="3">CX-624</strain>
    </source>
</reference>
<feature type="transmembrane region" description="Helical" evidence="1">
    <location>
        <begin position="20"/>
        <end position="38"/>
    </location>
</feature>
<protein>
    <submittedName>
        <fullName evidence="3">Uncharacterized protein</fullName>
    </submittedName>
</protein>
<keyword evidence="1" id="KW-1133">Transmembrane helix</keyword>
<proteinExistence type="predicted"/>
<reference evidence="4" key="2">
    <citation type="submission" date="2020-07" db="EMBL/GenBank/DDBJ databases">
        <title>Chryseobacterium sp.cx-624.</title>
        <authorList>
            <person name="Yang C."/>
        </authorList>
    </citation>
    <scope>NUCLEOTIDE SEQUENCE [LARGE SCALE GENOMIC DNA]</scope>
    <source>
        <strain evidence="4">cx-624</strain>
    </source>
</reference>
<keyword evidence="1" id="KW-0472">Membrane</keyword>
<dbReference type="EMBL" id="JACEUX010000001">
    <property type="protein sequence ID" value="MBA5245753.1"/>
    <property type="molecule type" value="Genomic_DNA"/>
</dbReference>
<reference evidence="5" key="3">
    <citation type="submission" date="2020-07" db="EMBL/GenBank/DDBJ databases">
        <title>Flavobacterium sp. xlx-214.</title>
        <authorList>
            <person name="Yang C."/>
        </authorList>
    </citation>
    <scope>NUCLEOTIDE SEQUENCE [LARGE SCALE GENOMIC DNA]</scope>
    <source>
        <strain evidence="5">CX-624</strain>
    </source>
</reference>
<accession>A0A7D7QFH4</accession>
<evidence type="ECO:0000256" key="1">
    <source>
        <dbReference type="SAM" id="Phobius"/>
    </source>
</evidence>
<dbReference type="Proteomes" id="UP000539710">
    <property type="component" value="Unassembled WGS sequence"/>
</dbReference>
<dbReference type="AlphaFoldDB" id="A0A7D7QFH4"/>